<proteinExistence type="predicted"/>
<evidence type="ECO:0000313" key="2">
    <source>
        <dbReference type="Proteomes" id="UP000719766"/>
    </source>
</evidence>
<reference evidence="1" key="1">
    <citation type="journal article" date="2020" name="New Phytol.">
        <title>Comparative genomics reveals dynamic genome evolution in host specialist ectomycorrhizal fungi.</title>
        <authorList>
            <person name="Lofgren L.A."/>
            <person name="Nguyen N.H."/>
            <person name="Vilgalys R."/>
            <person name="Ruytinx J."/>
            <person name="Liao H.L."/>
            <person name="Branco S."/>
            <person name="Kuo A."/>
            <person name="LaButti K."/>
            <person name="Lipzen A."/>
            <person name="Andreopoulos W."/>
            <person name="Pangilinan J."/>
            <person name="Riley R."/>
            <person name="Hundley H."/>
            <person name="Na H."/>
            <person name="Barry K."/>
            <person name="Grigoriev I.V."/>
            <person name="Stajich J.E."/>
            <person name="Kennedy P.G."/>
        </authorList>
    </citation>
    <scope>NUCLEOTIDE SEQUENCE</scope>
    <source>
        <strain evidence="1">S12</strain>
    </source>
</reference>
<dbReference type="AlphaFoldDB" id="A0A9P7ACV2"/>
<dbReference type="GeneID" id="64592499"/>
<feature type="non-terminal residue" evidence="1">
    <location>
        <position position="1"/>
    </location>
</feature>
<evidence type="ECO:0000313" key="1">
    <source>
        <dbReference type="EMBL" id="KAG1786742.1"/>
    </source>
</evidence>
<keyword evidence="2" id="KW-1185">Reference proteome</keyword>
<accession>A0A9P7ACV2</accession>
<dbReference type="Proteomes" id="UP000719766">
    <property type="component" value="Unassembled WGS sequence"/>
</dbReference>
<sequence length="90" mass="10313">RFPVPESLLDSATMQPYVHNCFVTLHEGRHTYQFCVCFKRHCRLRANPILSSIDHIFRGDAVVMRSGTSAGSVVNMRARDNLLTDFVMDR</sequence>
<gene>
    <name evidence="1" type="ORF">HD556DRAFT_1247896</name>
</gene>
<dbReference type="RefSeq" id="XP_041154151.1">
    <property type="nucleotide sequence ID" value="XM_041298735.1"/>
</dbReference>
<protein>
    <submittedName>
        <fullName evidence="1">Uncharacterized protein</fullName>
    </submittedName>
</protein>
<comment type="caution">
    <text evidence="1">The sequence shown here is derived from an EMBL/GenBank/DDBJ whole genome shotgun (WGS) entry which is preliminary data.</text>
</comment>
<organism evidence="1 2">
    <name type="scientific">Suillus plorans</name>
    <dbReference type="NCBI Taxonomy" id="116603"/>
    <lineage>
        <taxon>Eukaryota</taxon>
        <taxon>Fungi</taxon>
        <taxon>Dikarya</taxon>
        <taxon>Basidiomycota</taxon>
        <taxon>Agaricomycotina</taxon>
        <taxon>Agaricomycetes</taxon>
        <taxon>Agaricomycetidae</taxon>
        <taxon>Boletales</taxon>
        <taxon>Suillineae</taxon>
        <taxon>Suillaceae</taxon>
        <taxon>Suillus</taxon>
    </lineage>
</organism>
<dbReference type="OrthoDB" id="2916406at2759"/>
<dbReference type="EMBL" id="JABBWE010000088">
    <property type="protein sequence ID" value="KAG1786742.1"/>
    <property type="molecule type" value="Genomic_DNA"/>
</dbReference>
<name>A0A9P7ACV2_9AGAM</name>